<dbReference type="PANTHER" id="PTHR13107:SF0">
    <property type="entry name" value="N6-ADENOSINE-METHYLTRANSFERASE NON-CATALYTIC SUBUNIT"/>
    <property type="match status" value="1"/>
</dbReference>
<evidence type="ECO:0000256" key="4">
    <source>
        <dbReference type="SAM" id="MobiDB-lite"/>
    </source>
</evidence>
<dbReference type="GO" id="GO:0032259">
    <property type="term" value="P:methylation"/>
    <property type="evidence" value="ECO:0007669"/>
    <property type="project" value="UniProtKB-KW"/>
</dbReference>
<feature type="region of interest" description="Disordered" evidence="4">
    <location>
        <begin position="190"/>
        <end position="248"/>
    </location>
</feature>
<sequence>MVFIRLIIYALTYVQASLRIEEIAANPSFIFIWSGSAEGLDLGRRLLSKWGYRRCEDIVWTKTNRTWEGSRFIEGKSVFQHTKEHCLMGIKGTVRRSTDGHFIHCNVDTDIIISEEPSHGSTAKPEEIYHIIEHFCLGRRRLELFGENHNIRPGWVTVGQRITGSNYNSTKYNSYFAGTNGHLLGGNSEIEALRPRSPPPRDGSSKSTPKKKINPNMGNPKFNISPSNNSHLPKTNSNANRSFGGPRW</sequence>
<dbReference type="EMBL" id="JASJQH010006914">
    <property type="protein sequence ID" value="KAK9727665.1"/>
    <property type="molecule type" value="Genomic_DNA"/>
</dbReference>
<accession>A0ABR2W944</accession>
<evidence type="ECO:0000313" key="7">
    <source>
        <dbReference type="Proteomes" id="UP001479436"/>
    </source>
</evidence>
<evidence type="ECO:0000256" key="1">
    <source>
        <dbReference type="ARBA" id="ARBA00004123"/>
    </source>
</evidence>
<feature type="chain" id="PRO_5047247165" evidence="5">
    <location>
        <begin position="17"/>
        <end position="248"/>
    </location>
</feature>
<keyword evidence="6" id="KW-0808">Transferase</keyword>
<dbReference type="SUPFAM" id="SSF53335">
    <property type="entry name" value="S-adenosyl-L-methionine-dependent methyltransferases"/>
    <property type="match status" value="1"/>
</dbReference>
<name>A0ABR2W944_9FUNG</name>
<reference evidence="6 7" key="1">
    <citation type="submission" date="2023-04" db="EMBL/GenBank/DDBJ databases">
        <title>Genome of Basidiobolus ranarum AG-B5.</title>
        <authorList>
            <person name="Stajich J.E."/>
            <person name="Carter-House D."/>
            <person name="Gryganskyi A."/>
        </authorList>
    </citation>
    <scope>NUCLEOTIDE SEQUENCE [LARGE SCALE GENOMIC DNA]</scope>
    <source>
        <strain evidence="6 7">AG-B5</strain>
    </source>
</reference>
<keyword evidence="6" id="KW-0489">Methyltransferase</keyword>
<dbReference type="EC" id="2.1.1.62" evidence="6"/>
<evidence type="ECO:0000256" key="5">
    <source>
        <dbReference type="SAM" id="SignalP"/>
    </source>
</evidence>
<evidence type="ECO:0000256" key="2">
    <source>
        <dbReference type="ARBA" id="ARBA00023242"/>
    </source>
</evidence>
<dbReference type="PROSITE" id="PS51143">
    <property type="entry name" value="MT_A70"/>
    <property type="match status" value="1"/>
</dbReference>
<dbReference type="GO" id="GO:0016422">
    <property type="term" value="F:mRNA (2'-O-methyladenosine-N6-)-methyltransferase activity"/>
    <property type="evidence" value="ECO:0007669"/>
    <property type="project" value="UniProtKB-EC"/>
</dbReference>
<comment type="similarity">
    <text evidence="3">Belongs to the MT-A70-like family.</text>
</comment>
<keyword evidence="2" id="KW-0539">Nucleus</keyword>
<dbReference type="Pfam" id="PF05063">
    <property type="entry name" value="MT-A70"/>
    <property type="match status" value="1"/>
</dbReference>
<dbReference type="InterPro" id="IPR045123">
    <property type="entry name" value="METTL14-like"/>
</dbReference>
<feature type="signal peptide" evidence="5">
    <location>
        <begin position="1"/>
        <end position="16"/>
    </location>
</feature>
<organism evidence="6 7">
    <name type="scientific">Basidiobolus ranarum</name>
    <dbReference type="NCBI Taxonomy" id="34480"/>
    <lineage>
        <taxon>Eukaryota</taxon>
        <taxon>Fungi</taxon>
        <taxon>Fungi incertae sedis</taxon>
        <taxon>Zoopagomycota</taxon>
        <taxon>Entomophthoromycotina</taxon>
        <taxon>Basidiobolomycetes</taxon>
        <taxon>Basidiobolales</taxon>
        <taxon>Basidiobolaceae</taxon>
        <taxon>Basidiobolus</taxon>
    </lineage>
</organism>
<dbReference type="Proteomes" id="UP001479436">
    <property type="component" value="Unassembled WGS sequence"/>
</dbReference>
<feature type="compositionally biased region" description="Polar residues" evidence="4">
    <location>
        <begin position="222"/>
        <end position="241"/>
    </location>
</feature>
<dbReference type="PANTHER" id="PTHR13107">
    <property type="entry name" value="N6-ADENOSINE-METHYLTRANSFERASE NON-CATALYTIC SUBUNIT"/>
    <property type="match status" value="1"/>
</dbReference>
<proteinExistence type="inferred from homology"/>
<comment type="subcellular location">
    <subcellularLocation>
        <location evidence="1">Nucleus</location>
    </subcellularLocation>
</comment>
<dbReference type="InterPro" id="IPR007757">
    <property type="entry name" value="MT-A70-like"/>
</dbReference>
<comment type="caution">
    <text evidence="6">The sequence shown here is derived from an EMBL/GenBank/DDBJ whole genome shotgun (WGS) entry which is preliminary data.</text>
</comment>
<evidence type="ECO:0000313" key="6">
    <source>
        <dbReference type="EMBL" id="KAK9727665.1"/>
    </source>
</evidence>
<dbReference type="InterPro" id="IPR029063">
    <property type="entry name" value="SAM-dependent_MTases_sf"/>
</dbReference>
<dbReference type="PROSITE" id="PS51592">
    <property type="entry name" value="SAM_MTA70L_2"/>
    <property type="match status" value="1"/>
</dbReference>
<keyword evidence="7" id="KW-1185">Reference proteome</keyword>
<gene>
    <name evidence="6" type="primary">METTL14_1</name>
    <name evidence="6" type="ORF">K7432_001648</name>
</gene>
<protein>
    <submittedName>
        <fullName evidence="6">N6-adenosine-methyltransferase subunit mettl14</fullName>
        <ecNumber evidence="6">2.1.1.62</ecNumber>
    </submittedName>
</protein>
<evidence type="ECO:0000256" key="3">
    <source>
        <dbReference type="PROSITE-ProRule" id="PRU00489"/>
    </source>
</evidence>
<keyword evidence="5" id="KW-0732">Signal</keyword>